<dbReference type="InterPro" id="IPR004843">
    <property type="entry name" value="Calcineurin-like_PHP"/>
</dbReference>
<dbReference type="RefSeq" id="WP_077111123.1">
    <property type="nucleotide sequence ID" value="NZ_JAFBFH010000004.1"/>
</dbReference>
<name>A0ABS2R4A9_9BACI</name>
<dbReference type="InterPro" id="IPR011240">
    <property type="entry name" value="Pesterase_YunD"/>
</dbReference>
<comment type="similarity">
    <text evidence="2">Belongs to the 5'-nucleotidase family.</text>
</comment>
<feature type="domain" description="Calcineurin-like phosphoesterase" evidence="3">
    <location>
        <begin position="6"/>
        <end position="205"/>
    </location>
</feature>
<organism evidence="5 6">
    <name type="scientific">Siminovitchia thermophila</name>
    <dbReference type="NCBI Taxonomy" id="1245522"/>
    <lineage>
        <taxon>Bacteria</taxon>
        <taxon>Bacillati</taxon>
        <taxon>Bacillota</taxon>
        <taxon>Bacilli</taxon>
        <taxon>Bacillales</taxon>
        <taxon>Bacillaceae</taxon>
        <taxon>Siminovitchia</taxon>
    </lineage>
</organism>
<sequence>MKEKVHIYHTNDIHSHLENWPRINHFLVERREAHEADGEDVFIFDCGDFVDRWHPFTEGTKGKGNVTLINEAGYTAVTIGNNEGMTLDHRSLNELYSDAQFDIVLANLFLPEGKRPAWALPRQIYMTSRGTKIGVTGVTAYYHRLYKLLDWELTEPLHELSKQIELLRKEADVIIVLSHLGLQADRWIAENEPGVDLILGGHTHHVLPNGEPAGAALLGAAGRYGEYVGYVAAEWEIEDVSAKTFNATLFETAYLAAPPDETEQMHEWREIGKKLLSTEVVSLPNPLTYSWDKNSELPAMLAEALYHWCGADGALVNSGLFLAPLDEGQVTKYDIHQMLPHPINPCLVELDGGALREVLYQAEETQLPQLTFKGLGFRGVMMGKFVYHHIEADFQNNILQIGGKPLNLEETYKIATIDTFTFGKFFPQIQHAQMKIYYLPEFLRDVMEWHLIQLYK</sequence>
<dbReference type="InterPro" id="IPR029052">
    <property type="entry name" value="Metallo-depent_PP-like"/>
</dbReference>
<proteinExistence type="inferred from homology"/>
<keyword evidence="2" id="KW-0547">Nucleotide-binding</keyword>
<dbReference type="PANTHER" id="PTHR11575:SF23">
    <property type="entry name" value="5-NUCLEOTIDASE FAMILY PROTEIN"/>
    <property type="match status" value="1"/>
</dbReference>
<evidence type="ECO:0000256" key="2">
    <source>
        <dbReference type="RuleBase" id="RU362119"/>
    </source>
</evidence>
<keyword evidence="1" id="KW-0732">Signal</keyword>
<keyword evidence="2" id="KW-0378">Hydrolase</keyword>
<dbReference type="SUPFAM" id="SSF55816">
    <property type="entry name" value="5'-nucleotidase (syn. UDP-sugar hydrolase), C-terminal domain"/>
    <property type="match status" value="1"/>
</dbReference>
<gene>
    <name evidence="5" type="ORF">JOC94_000949</name>
</gene>
<comment type="caution">
    <text evidence="5">The sequence shown here is derived from an EMBL/GenBank/DDBJ whole genome shotgun (WGS) entry which is preliminary data.</text>
</comment>
<dbReference type="InterPro" id="IPR008334">
    <property type="entry name" value="5'-Nucleotdase_C"/>
</dbReference>
<dbReference type="SUPFAM" id="SSF56300">
    <property type="entry name" value="Metallo-dependent phosphatases"/>
    <property type="match status" value="1"/>
</dbReference>
<dbReference type="Gene3D" id="3.90.780.10">
    <property type="entry name" value="5'-Nucleotidase, C-terminal domain"/>
    <property type="match status" value="1"/>
</dbReference>
<dbReference type="Proteomes" id="UP000823485">
    <property type="component" value="Unassembled WGS sequence"/>
</dbReference>
<dbReference type="PANTHER" id="PTHR11575">
    <property type="entry name" value="5'-NUCLEOTIDASE-RELATED"/>
    <property type="match status" value="1"/>
</dbReference>
<dbReference type="PIRSF" id="PIRSF036361">
    <property type="entry name" value="YunD"/>
    <property type="match status" value="1"/>
</dbReference>
<evidence type="ECO:0000259" key="4">
    <source>
        <dbReference type="Pfam" id="PF02872"/>
    </source>
</evidence>
<evidence type="ECO:0000256" key="1">
    <source>
        <dbReference type="ARBA" id="ARBA00022729"/>
    </source>
</evidence>
<evidence type="ECO:0000313" key="5">
    <source>
        <dbReference type="EMBL" id="MBM7713979.1"/>
    </source>
</evidence>
<dbReference type="PRINTS" id="PR01607">
    <property type="entry name" value="APYRASEFAMLY"/>
</dbReference>
<feature type="domain" description="5'-Nucleotidase C-terminal" evidence="4">
    <location>
        <begin position="291"/>
        <end position="419"/>
    </location>
</feature>
<dbReference type="Pfam" id="PF00149">
    <property type="entry name" value="Metallophos"/>
    <property type="match status" value="1"/>
</dbReference>
<evidence type="ECO:0000313" key="6">
    <source>
        <dbReference type="Proteomes" id="UP000823485"/>
    </source>
</evidence>
<accession>A0ABS2R4A9</accession>
<dbReference type="Pfam" id="PF02872">
    <property type="entry name" value="5_nucleotid_C"/>
    <property type="match status" value="1"/>
</dbReference>
<dbReference type="InterPro" id="IPR036907">
    <property type="entry name" value="5'-Nucleotdase_C_sf"/>
</dbReference>
<dbReference type="InterPro" id="IPR006179">
    <property type="entry name" value="5_nucleotidase/apyrase"/>
</dbReference>
<reference evidence="5 6" key="1">
    <citation type="submission" date="2021-01" db="EMBL/GenBank/DDBJ databases">
        <title>Genomic Encyclopedia of Type Strains, Phase IV (KMG-IV): sequencing the most valuable type-strain genomes for metagenomic binning, comparative biology and taxonomic classification.</title>
        <authorList>
            <person name="Goeker M."/>
        </authorList>
    </citation>
    <scope>NUCLEOTIDE SEQUENCE [LARGE SCALE GENOMIC DNA]</scope>
    <source>
        <strain evidence="5 6">DSM 105453</strain>
    </source>
</reference>
<dbReference type="EMBL" id="JAFBFH010000004">
    <property type="protein sequence ID" value="MBM7713979.1"/>
    <property type="molecule type" value="Genomic_DNA"/>
</dbReference>
<evidence type="ECO:0000259" key="3">
    <source>
        <dbReference type="Pfam" id="PF00149"/>
    </source>
</evidence>
<dbReference type="Gene3D" id="3.60.21.10">
    <property type="match status" value="1"/>
</dbReference>
<protein>
    <submittedName>
        <fullName evidence="5">2',3'-cyclic-nucleotide 2'-phosphodiesterase (5'-nucleotidase family)</fullName>
    </submittedName>
</protein>
<keyword evidence="6" id="KW-1185">Reference proteome</keyword>